<keyword evidence="1" id="KW-1133">Transmembrane helix</keyword>
<dbReference type="AlphaFoldDB" id="A0A409X963"/>
<sequence>MSSAICDHAPRRIAVTEQPQPSSGIYPMDQKFNIDVELNEKMNSTRGDGQLINRHSPSCECSQHPPQANHRHCHNGRLRRFLIPAIIAVIIVAGLMTFACMGGYDLDGWGADNLVSRAIGGGTGNPNNNNTFVHRKLYLIVVFVGLFVAPSRIPYVAHAIYVLAVVVSLASNASAVDCAPKGWIRCSLEVLIS</sequence>
<keyword evidence="3" id="KW-1185">Reference proteome</keyword>
<dbReference type="OrthoDB" id="3006091at2759"/>
<gene>
    <name evidence="2" type="ORF">CVT25_004084</name>
</gene>
<dbReference type="EMBL" id="NHYD01002331">
    <property type="protein sequence ID" value="PPQ87234.1"/>
    <property type="molecule type" value="Genomic_DNA"/>
</dbReference>
<reference evidence="2 3" key="1">
    <citation type="journal article" date="2018" name="Evol. Lett.">
        <title>Horizontal gene cluster transfer increased hallucinogenic mushroom diversity.</title>
        <authorList>
            <person name="Reynolds H.T."/>
            <person name="Vijayakumar V."/>
            <person name="Gluck-Thaler E."/>
            <person name="Korotkin H.B."/>
            <person name="Matheny P.B."/>
            <person name="Slot J.C."/>
        </authorList>
    </citation>
    <scope>NUCLEOTIDE SEQUENCE [LARGE SCALE GENOMIC DNA]</scope>
    <source>
        <strain evidence="2 3">2631</strain>
    </source>
</reference>
<comment type="caution">
    <text evidence="2">The sequence shown here is derived from an EMBL/GenBank/DDBJ whole genome shotgun (WGS) entry which is preliminary data.</text>
</comment>
<name>A0A409X963_PSICY</name>
<dbReference type="InParanoid" id="A0A409X963"/>
<keyword evidence="1" id="KW-0472">Membrane</keyword>
<accession>A0A409X963</accession>
<feature type="transmembrane region" description="Helical" evidence="1">
    <location>
        <begin position="81"/>
        <end position="104"/>
    </location>
</feature>
<evidence type="ECO:0000313" key="3">
    <source>
        <dbReference type="Proteomes" id="UP000283269"/>
    </source>
</evidence>
<proteinExistence type="predicted"/>
<protein>
    <submittedName>
        <fullName evidence="2">Uncharacterized protein</fullName>
    </submittedName>
</protein>
<keyword evidence="1" id="KW-0812">Transmembrane</keyword>
<evidence type="ECO:0000313" key="2">
    <source>
        <dbReference type="EMBL" id="PPQ87234.1"/>
    </source>
</evidence>
<evidence type="ECO:0000256" key="1">
    <source>
        <dbReference type="SAM" id="Phobius"/>
    </source>
</evidence>
<organism evidence="2 3">
    <name type="scientific">Psilocybe cyanescens</name>
    <dbReference type="NCBI Taxonomy" id="93625"/>
    <lineage>
        <taxon>Eukaryota</taxon>
        <taxon>Fungi</taxon>
        <taxon>Dikarya</taxon>
        <taxon>Basidiomycota</taxon>
        <taxon>Agaricomycotina</taxon>
        <taxon>Agaricomycetes</taxon>
        <taxon>Agaricomycetidae</taxon>
        <taxon>Agaricales</taxon>
        <taxon>Agaricineae</taxon>
        <taxon>Strophariaceae</taxon>
        <taxon>Psilocybe</taxon>
    </lineage>
</organism>
<dbReference type="Proteomes" id="UP000283269">
    <property type="component" value="Unassembled WGS sequence"/>
</dbReference>
<feature type="transmembrane region" description="Helical" evidence="1">
    <location>
        <begin position="132"/>
        <end position="149"/>
    </location>
</feature>